<reference evidence="4 5" key="1">
    <citation type="submission" date="2021-03" db="EMBL/GenBank/DDBJ databases">
        <title>novel species isolated from a fishpond in China.</title>
        <authorList>
            <person name="Lu H."/>
            <person name="Cai Z."/>
        </authorList>
    </citation>
    <scope>NUCLEOTIDE SEQUENCE [LARGE SCALE GENOMIC DNA]</scope>
    <source>
        <strain evidence="4 5">JCM 31546</strain>
    </source>
</reference>
<sequence>MKHDITTLKRANAQAGIKGVRNIIAVSSGKGGVGKSSTAVNLALALAAEGAKVGILDADIYGPSIPNMLGTEHERPTSPDGQHMAPIMAHGL</sequence>
<evidence type="ECO:0000256" key="3">
    <source>
        <dbReference type="SAM" id="MobiDB-lite"/>
    </source>
</evidence>
<dbReference type="Pfam" id="PF10609">
    <property type="entry name" value="ParA"/>
    <property type="match status" value="1"/>
</dbReference>
<organism evidence="4 5">
    <name type="scientific">Algoriphagus aestuariicola</name>
    <dbReference type="NCBI Taxonomy" id="1852016"/>
    <lineage>
        <taxon>Bacteria</taxon>
        <taxon>Pseudomonadati</taxon>
        <taxon>Bacteroidota</taxon>
        <taxon>Cytophagia</taxon>
        <taxon>Cytophagales</taxon>
        <taxon>Cyclobacteriaceae</taxon>
        <taxon>Algoriphagus</taxon>
    </lineage>
</organism>
<evidence type="ECO:0000313" key="5">
    <source>
        <dbReference type="Proteomes" id="UP000664698"/>
    </source>
</evidence>
<keyword evidence="5" id="KW-1185">Reference proteome</keyword>
<dbReference type="Gene3D" id="3.40.50.300">
    <property type="entry name" value="P-loop containing nucleotide triphosphate hydrolases"/>
    <property type="match status" value="1"/>
</dbReference>
<protein>
    <submittedName>
        <fullName evidence="4">P-loop NTPase</fullName>
    </submittedName>
</protein>
<evidence type="ECO:0000256" key="2">
    <source>
        <dbReference type="ARBA" id="ARBA00022840"/>
    </source>
</evidence>
<accession>A0ABS3BX83</accession>
<keyword evidence="2" id="KW-0067">ATP-binding</keyword>
<feature type="non-terminal residue" evidence="4">
    <location>
        <position position="92"/>
    </location>
</feature>
<dbReference type="EMBL" id="JAFKCW010000062">
    <property type="protein sequence ID" value="MBN7803707.1"/>
    <property type="molecule type" value="Genomic_DNA"/>
</dbReference>
<dbReference type="InterPro" id="IPR027417">
    <property type="entry name" value="P-loop_NTPase"/>
</dbReference>
<evidence type="ECO:0000256" key="1">
    <source>
        <dbReference type="ARBA" id="ARBA00022741"/>
    </source>
</evidence>
<dbReference type="PANTHER" id="PTHR42961">
    <property type="entry name" value="IRON-SULFUR PROTEIN NUBPL"/>
    <property type="match status" value="1"/>
</dbReference>
<comment type="caution">
    <text evidence="4">The sequence shown here is derived from an EMBL/GenBank/DDBJ whole genome shotgun (WGS) entry which is preliminary data.</text>
</comment>
<name>A0ABS3BX83_9BACT</name>
<dbReference type="InterPro" id="IPR033756">
    <property type="entry name" value="YlxH/NBP35"/>
</dbReference>
<dbReference type="PANTHER" id="PTHR42961:SF2">
    <property type="entry name" value="IRON-SULFUR PROTEIN NUBPL"/>
    <property type="match status" value="1"/>
</dbReference>
<keyword evidence="1" id="KW-0547">Nucleotide-binding</keyword>
<dbReference type="Proteomes" id="UP000664698">
    <property type="component" value="Unassembled WGS sequence"/>
</dbReference>
<evidence type="ECO:0000313" key="4">
    <source>
        <dbReference type="EMBL" id="MBN7803707.1"/>
    </source>
</evidence>
<dbReference type="SUPFAM" id="SSF52540">
    <property type="entry name" value="P-loop containing nucleoside triphosphate hydrolases"/>
    <property type="match status" value="1"/>
</dbReference>
<gene>
    <name evidence="4" type="ORF">J0A67_22825</name>
</gene>
<feature type="region of interest" description="Disordered" evidence="3">
    <location>
        <begin position="67"/>
        <end position="92"/>
    </location>
</feature>
<dbReference type="InterPro" id="IPR044304">
    <property type="entry name" value="NUBPL-like"/>
</dbReference>
<proteinExistence type="predicted"/>